<name>A0A2U2NC55_9BIFI</name>
<proteinExistence type="predicted"/>
<accession>A0A2U2NC55</accession>
<dbReference type="AlphaFoldDB" id="A0A2U2NC55"/>
<comment type="caution">
    <text evidence="1">The sequence shown here is derived from an EMBL/GenBank/DDBJ whole genome shotgun (WGS) entry which is preliminary data.</text>
</comment>
<gene>
    <name evidence="1" type="ORF">DF196_02200</name>
</gene>
<dbReference type="Proteomes" id="UP000245876">
    <property type="component" value="Unassembled WGS sequence"/>
</dbReference>
<evidence type="ECO:0000313" key="2">
    <source>
        <dbReference type="Proteomes" id="UP000245876"/>
    </source>
</evidence>
<sequence length="213" mass="24227">MGAGKDTLAPRVMRELGYTGVKHMAFADALRAEVNGFIHVIRADDLMAMAILPSDPVLTNIIDMLKKPVKTGVIKDAHDRSNTMRTVLQLWGEHQREDDDSYWCDRFAESYRKNMRQPVMVTDCRYPNELDMIHKLGGYVVRLDASSAARARRLLNRDHHLPDLHAFTHISETAADDYMDFDVRVNTDGLNPEQLTVLIADRLRPLLNDAGNR</sequence>
<dbReference type="SUPFAM" id="SSF52540">
    <property type="entry name" value="P-loop containing nucleoside triphosphate hydrolases"/>
    <property type="match status" value="1"/>
</dbReference>
<evidence type="ECO:0008006" key="3">
    <source>
        <dbReference type="Google" id="ProtNLM"/>
    </source>
</evidence>
<dbReference type="EMBL" id="QFFM01000003">
    <property type="protein sequence ID" value="PWG66736.1"/>
    <property type="molecule type" value="Genomic_DNA"/>
</dbReference>
<dbReference type="Gene3D" id="3.40.50.300">
    <property type="entry name" value="P-loop containing nucleotide triphosphate hydrolases"/>
    <property type="match status" value="1"/>
</dbReference>
<reference evidence="1 2" key="1">
    <citation type="journal article" date="2018" name="Int. J. Syst. Evol. Microbiol.">
        <title>Bifidobacterium callitrichidarum sp. nov. from the faeces of the emperor tamarin (Saguinus imperator).</title>
        <authorList>
            <person name="Modesto M."/>
            <person name="Michelini S."/>
            <person name="Sansosti M.C."/>
            <person name="De Filippo C."/>
            <person name="Cavalieri D."/>
            <person name="Qvirist L."/>
            <person name="Andlid T."/>
            <person name="Spiezio C."/>
            <person name="Sandri C."/>
            <person name="Pascarelli S."/>
            <person name="Sgorbati B."/>
            <person name="Mattarelli P."/>
        </authorList>
    </citation>
    <scope>NUCLEOTIDE SEQUENCE [LARGE SCALE GENOMIC DNA]</scope>
    <source>
        <strain evidence="1 2">TRI 5</strain>
    </source>
</reference>
<organism evidence="1 2">
    <name type="scientific">Bifidobacterium callitrichidarum</name>
    <dbReference type="NCBI Taxonomy" id="2052941"/>
    <lineage>
        <taxon>Bacteria</taxon>
        <taxon>Bacillati</taxon>
        <taxon>Actinomycetota</taxon>
        <taxon>Actinomycetes</taxon>
        <taxon>Bifidobacteriales</taxon>
        <taxon>Bifidobacteriaceae</taxon>
        <taxon>Bifidobacterium</taxon>
    </lineage>
</organism>
<evidence type="ECO:0000313" key="1">
    <source>
        <dbReference type="EMBL" id="PWG66736.1"/>
    </source>
</evidence>
<dbReference type="InterPro" id="IPR027417">
    <property type="entry name" value="P-loop_NTPase"/>
</dbReference>
<keyword evidence="2" id="KW-1185">Reference proteome</keyword>
<protein>
    <recommendedName>
        <fullName evidence="3">Dephospho-CoA kinase</fullName>
    </recommendedName>
</protein>